<keyword evidence="3" id="KW-0804">Transcription</keyword>
<dbReference type="InterPro" id="IPR000792">
    <property type="entry name" value="Tscrpt_reg_LuxR_C"/>
</dbReference>
<dbReference type="GO" id="GO:0003677">
    <property type="term" value="F:DNA binding"/>
    <property type="evidence" value="ECO:0007669"/>
    <property type="project" value="UniProtKB-KW"/>
</dbReference>
<dbReference type="PROSITE" id="PS50043">
    <property type="entry name" value="HTH_LUXR_2"/>
    <property type="match status" value="1"/>
</dbReference>
<feature type="domain" description="HTH luxR-type" evidence="4">
    <location>
        <begin position="150"/>
        <end position="215"/>
    </location>
</feature>
<dbReference type="PANTHER" id="PTHR44688:SF16">
    <property type="entry name" value="DNA-BINDING TRANSCRIPTIONAL ACTIVATOR DEVR_DOSR"/>
    <property type="match status" value="1"/>
</dbReference>
<dbReference type="SMART" id="SM00421">
    <property type="entry name" value="HTH_LUXR"/>
    <property type="match status" value="1"/>
</dbReference>
<dbReference type="PROSITE" id="PS00622">
    <property type="entry name" value="HTH_LUXR_1"/>
    <property type="match status" value="1"/>
</dbReference>
<dbReference type="KEGG" id="izh:FEM41_18500"/>
<reference evidence="5 6" key="1">
    <citation type="submission" date="2019-05" db="EMBL/GenBank/DDBJ databases">
        <title>Complete genome sequence of Izhakiella calystegiae KSNA2, an endophyte isolated from beach morning glory (Calystegia soldanella).</title>
        <authorList>
            <person name="Jiang L."/>
            <person name="Jeong J.C."/>
            <person name="Kim C.Y."/>
            <person name="Kim D.H."/>
            <person name="Kim S.W."/>
            <person name="Lee j."/>
        </authorList>
    </citation>
    <scope>NUCLEOTIDE SEQUENCE [LARGE SCALE GENOMIC DNA]</scope>
    <source>
        <strain evidence="5 6">KSNA2</strain>
    </source>
</reference>
<evidence type="ECO:0000256" key="1">
    <source>
        <dbReference type="ARBA" id="ARBA00023015"/>
    </source>
</evidence>
<dbReference type="GO" id="GO:0006355">
    <property type="term" value="P:regulation of DNA-templated transcription"/>
    <property type="evidence" value="ECO:0007669"/>
    <property type="project" value="InterPro"/>
</dbReference>
<keyword evidence="2" id="KW-0238">DNA-binding</keyword>
<evidence type="ECO:0000313" key="6">
    <source>
        <dbReference type="Proteomes" id="UP000302163"/>
    </source>
</evidence>
<protein>
    <recommendedName>
        <fullName evidence="4">HTH luxR-type domain-containing protein</fullName>
    </recommendedName>
</protein>
<dbReference type="InterPro" id="IPR036388">
    <property type="entry name" value="WH-like_DNA-bd_sf"/>
</dbReference>
<name>A0A4P8YL51_9ENTR</name>
<dbReference type="SUPFAM" id="SSF46894">
    <property type="entry name" value="C-terminal effector domain of the bipartite response regulators"/>
    <property type="match status" value="1"/>
</dbReference>
<gene>
    <name evidence="5" type="ORF">FEM41_18500</name>
</gene>
<evidence type="ECO:0000313" key="5">
    <source>
        <dbReference type="EMBL" id="QCT21500.1"/>
    </source>
</evidence>
<evidence type="ECO:0000256" key="3">
    <source>
        <dbReference type="ARBA" id="ARBA00023163"/>
    </source>
</evidence>
<accession>A0A4P8YL51</accession>
<sequence length="223" mass="25362">MENHMGKQLSSDVDRACQESTITIITADNYFYLAVKYLIHSMLPEILSKKGTIYNVVHCESVFQMDFQDAMKSEDRLLIADYDVRLIGNSHILELLQGMKVFRSVMLVLHKELAVSEVDYCLTKGAPVGAIKQILLDFILQQSVPQKMNSGQLLSRFTHREHQIIRLILKGRRVESIAKELNLSPKTIYAHRSRIYQKAGVRNLQGLFRCGELNAAELKSPVA</sequence>
<dbReference type="Gene3D" id="1.10.10.10">
    <property type="entry name" value="Winged helix-like DNA-binding domain superfamily/Winged helix DNA-binding domain"/>
    <property type="match status" value="1"/>
</dbReference>
<dbReference type="Pfam" id="PF00196">
    <property type="entry name" value="GerE"/>
    <property type="match status" value="1"/>
</dbReference>
<dbReference type="CDD" id="cd06170">
    <property type="entry name" value="LuxR_C_like"/>
    <property type="match status" value="1"/>
</dbReference>
<dbReference type="Proteomes" id="UP000302163">
    <property type="component" value="Chromosome"/>
</dbReference>
<evidence type="ECO:0000256" key="2">
    <source>
        <dbReference type="ARBA" id="ARBA00023125"/>
    </source>
</evidence>
<dbReference type="InterPro" id="IPR016032">
    <property type="entry name" value="Sig_transdc_resp-reg_C-effctor"/>
</dbReference>
<dbReference type="PRINTS" id="PR00038">
    <property type="entry name" value="HTHLUXR"/>
</dbReference>
<evidence type="ECO:0000259" key="4">
    <source>
        <dbReference type="PROSITE" id="PS50043"/>
    </source>
</evidence>
<keyword evidence="1" id="KW-0805">Transcription regulation</keyword>
<dbReference type="AlphaFoldDB" id="A0A4P8YL51"/>
<dbReference type="EMBL" id="CP040428">
    <property type="protein sequence ID" value="QCT21500.1"/>
    <property type="molecule type" value="Genomic_DNA"/>
</dbReference>
<keyword evidence="6" id="KW-1185">Reference proteome</keyword>
<dbReference type="OrthoDB" id="6623657at2"/>
<dbReference type="PANTHER" id="PTHR44688">
    <property type="entry name" value="DNA-BINDING TRANSCRIPTIONAL ACTIVATOR DEVR_DOSR"/>
    <property type="match status" value="1"/>
</dbReference>
<proteinExistence type="predicted"/>
<organism evidence="5 6">
    <name type="scientific">Jejubacter calystegiae</name>
    <dbReference type="NCBI Taxonomy" id="2579935"/>
    <lineage>
        <taxon>Bacteria</taxon>
        <taxon>Pseudomonadati</taxon>
        <taxon>Pseudomonadota</taxon>
        <taxon>Gammaproteobacteria</taxon>
        <taxon>Enterobacterales</taxon>
        <taxon>Enterobacteriaceae</taxon>
        <taxon>Jejubacter</taxon>
    </lineage>
</organism>